<name>A0AAJ7W1G7_CEPCN</name>
<dbReference type="Proteomes" id="UP000694920">
    <property type="component" value="Unplaced"/>
</dbReference>
<evidence type="ECO:0000259" key="8">
    <source>
        <dbReference type="Pfam" id="PF20519"/>
    </source>
</evidence>
<evidence type="ECO:0000256" key="4">
    <source>
        <dbReference type="ARBA" id="ARBA00022989"/>
    </source>
</evidence>
<evidence type="ECO:0000313" key="9">
    <source>
        <dbReference type="Proteomes" id="UP000694920"/>
    </source>
</evidence>
<keyword evidence="5 6" id="KW-0472">Membrane</keyword>
<evidence type="ECO:0000256" key="6">
    <source>
        <dbReference type="SAM" id="Phobius"/>
    </source>
</evidence>
<organism evidence="9 10">
    <name type="scientific">Cephus cinctus</name>
    <name type="common">Wheat stem sawfly</name>
    <dbReference type="NCBI Taxonomy" id="211228"/>
    <lineage>
        <taxon>Eukaryota</taxon>
        <taxon>Metazoa</taxon>
        <taxon>Ecdysozoa</taxon>
        <taxon>Arthropoda</taxon>
        <taxon>Hexapoda</taxon>
        <taxon>Insecta</taxon>
        <taxon>Pterygota</taxon>
        <taxon>Neoptera</taxon>
        <taxon>Endopterygota</taxon>
        <taxon>Hymenoptera</taxon>
        <taxon>Cephoidea</taxon>
        <taxon>Cephidae</taxon>
        <taxon>Cephus</taxon>
    </lineage>
</organism>
<dbReference type="GeneID" id="107267497"/>
<comment type="similarity">
    <text evidence="2">Belongs to the polycystin family.</text>
</comment>
<dbReference type="Pfam" id="PF20519">
    <property type="entry name" value="Polycystin_dom"/>
    <property type="match status" value="1"/>
</dbReference>
<dbReference type="KEGG" id="ccin:107267497"/>
<gene>
    <name evidence="10" type="primary">LOC107267497</name>
</gene>
<dbReference type="AlphaFoldDB" id="A0AAJ7W1G7"/>
<dbReference type="PANTHER" id="PTHR10877">
    <property type="entry name" value="POLYCYSTIN FAMILY MEMBER"/>
    <property type="match status" value="1"/>
</dbReference>
<feature type="domain" description="Polycystin cation channel PKD1/PKD2" evidence="7">
    <location>
        <begin position="200"/>
        <end position="306"/>
    </location>
</feature>
<dbReference type="InterPro" id="IPR051223">
    <property type="entry name" value="Polycystin"/>
</dbReference>
<dbReference type="RefSeq" id="XP_024940522.1">
    <property type="nucleotide sequence ID" value="XM_025084754.1"/>
</dbReference>
<evidence type="ECO:0000259" key="7">
    <source>
        <dbReference type="Pfam" id="PF08016"/>
    </source>
</evidence>
<feature type="transmembrane region" description="Helical" evidence="6">
    <location>
        <begin position="278"/>
        <end position="304"/>
    </location>
</feature>
<feature type="domain" description="Polycystin" evidence="8">
    <location>
        <begin position="1"/>
        <end position="189"/>
    </location>
</feature>
<keyword evidence="4 6" id="KW-1133">Transmembrane helix</keyword>
<sequence length="358" mass="41642">MEDFISYLETTVLQSIYHESDASGGIVITNDGVNHLVGSSRIRQIRIHPESCLKDPLKDLHADCKYANIYYDMDKRNFSESWKEEISKPGPLAREQIWSYQDINSDEYFAIGNESSYPRGGYMVLLGRDESTALTEFNYLKESKWVDKFTRAVIFETSLFNPNTKVASTIRILGEKCYNGGFVAKQNIYFAKVRSINDQKEVILILMMIILFLSMFLYVQKKQTEYAKSSWRHISHIWNLLWILFIITGIVVILTYIFRMSKVIKSIEKLKNSHTEKYIFFDDIVWAESVFLTIISISLIVTIIKIGDIIITKTTGHERILMIRKRRDYKRSENINNGTSLFSVSSQYHANFSLRFLS</sequence>
<keyword evidence="9" id="KW-1185">Reference proteome</keyword>
<reference evidence="10" key="1">
    <citation type="submission" date="2025-08" db="UniProtKB">
        <authorList>
            <consortium name="RefSeq"/>
        </authorList>
    </citation>
    <scope>IDENTIFICATION</scope>
</reference>
<evidence type="ECO:0000313" key="10">
    <source>
        <dbReference type="RefSeq" id="XP_024940522.1"/>
    </source>
</evidence>
<dbReference type="PANTHER" id="PTHR10877:SF183">
    <property type="entry name" value="AT14535P-RELATED"/>
    <property type="match status" value="1"/>
</dbReference>
<evidence type="ECO:0000256" key="3">
    <source>
        <dbReference type="ARBA" id="ARBA00022692"/>
    </source>
</evidence>
<accession>A0AAJ7W1G7</accession>
<feature type="transmembrane region" description="Helical" evidence="6">
    <location>
        <begin position="202"/>
        <end position="219"/>
    </location>
</feature>
<dbReference type="InterPro" id="IPR046791">
    <property type="entry name" value="Polycystin_dom"/>
</dbReference>
<comment type="subcellular location">
    <subcellularLocation>
        <location evidence="1">Membrane</location>
        <topology evidence="1">Multi-pass membrane protein</topology>
    </subcellularLocation>
</comment>
<evidence type="ECO:0000256" key="2">
    <source>
        <dbReference type="ARBA" id="ARBA00007200"/>
    </source>
</evidence>
<dbReference type="InterPro" id="IPR013122">
    <property type="entry name" value="PKD1_2_channel"/>
</dbReference>
<feature type="transmembrane region" description="Helical" evidence="6">
    <location>
        <begin position="240"/>
        <end position="258"/>
    </location>
</feature>
<dbReference type="Pfam" id="PF08016">
    <property type="entry name" value="PKD_channel"/>
    <property type="match status" value="1"/>
</dbReference>
<keyword evidence="3 6" id="KW-0812">Transmembrane</keyword>
<proteinExistence type="inferred from homology"/>
<dbReference type="GO" id="GO:0016020">
    <property type="term" value="C:membrane"/>
    <property type="evidence" value="ECO:0007669"/>
    <property type="project" value="UniProtKB-SubCell"/>
</dbReference>
<protein>
    <submittedName>
        <fullName evidence="10">Polycystic kidney disease protein 1-like 2</fullName>
    </submittedName>
</protein>
<evidence type="ECO:0000256" key="5">
    <source>
        <dbReference type="ARBA" id="ARBA00023136"/>
    </source>
</evidence>
<evidence type="ECO:0000256" key="1">
    <source>
        <dbReference type="ARBA" id="ARBA00004141"/>
    </source>
</evidence>